<sequence>MCKALTFLLILLPWSIASQESEIQLETKIVNIQQKLNLLKTKLNKAHGQAQVLITKLEQQDLAIATISKQVVTSNLQLTDIKARVADLTSQIATSSNSIEQQQGQIINLLKLQVYISHDKTLKMLLASPKNTSNIQTKHQIKYLQNRLYNLIKRVAQQIKSLEVLKSNQISLQQQEDLRQQDLITQQGELLEHRKQRLKILNQLKIEIANHETESESLTKDQTRLRQLLDEIRHLLSDLPKDLGTHKSFGKLKGKMKKPVAGKYIRSFRSRRSANTRWNGVVIKPSLDTKVHAIAYGRVAFADWLRGFGMLVILDHQDGYMSLYGFNESINVEVGDWVKPRQQIATIGNSGTLTTPAVYFEIRKDAMPLNPKSWVK</sequence>
<reference evidence="2" key="1">
    <citation type="submission" date="2018-06" db="EMBL/GenBank/DDBJ databases">
        <authorList>
            <person name="Zhirakovskaya E."/>
        </authorList>
    </citation>
    <scope>NUCLEOTIDE SEQUENCE</scope>
</reference>
<name>A0A3B0URG7_9ZZZZ</name>
<dbReference type="FunFam" id="2.70.70.10:FF:000003">
    <property type="entry name" value="Murein hydrolase activator EnvC"/>
    <property type="match status" value="1"/>
</dbReference>
<evidence type="ECO:0000313" key="2">
    <source>
        <dbReference type="EMBL" id="VAW33488.1"/>
    </source>
</evidence>
<dbReference type="InterPro" id="IPR050570">
    <property type="entry name" value="Cell_wall_metabolism_enzyme"/>
</dbReference>
<dbReference type="Pfam" id="PF01551">
    <property type="entry name" value="Peptidase_M23"/>
    <property type="match status" value="1"/>
</dbReference>
<dbReference type="PANTHER" id="PTHR21666:SF270">
    <property type="entry name" value="MUREIN HYDROLASE ACTIVATOR ENVC"/>
    <property type="match status" value="1"/>
</dbReference>
<protein>
    <submittedName>
        <fullName evidence="2">Murein hydrolase activator EnvC</fullName>
    </submittedName>
</protein>
<dbReference type="InterPro" id="IPR016047">
    <property type="entry name" value="M23ase_b-sheet_dom"/>
</dbReference>
<proteinExistence type="predicted"/>
<dbReference type="InterPro" id="IPR011055">
    <property type="entry name" value="Dup_hybrid_motif"/>
</dbReference>
<accession>A0A3B0URG7</accession>
<keyword evidence="2" id="KW-0378">Hydrolase</keyword>
<dbReference type="GO" id="GO:0004222">
    <property type="term" value="F:metalloendopeptidase activity"/>
    <property type="evidence" value="ECO:0007669"/>
    <property type="project" value="TreeGrafter"/>
</dbReference>
<dbReference type="Gene3D" id="2.70.70.10">
    <property type="entry name" value="Glucose Permease (Domain IIA)"/>
    <property type="match status" value="1"/>
</dbReference>
<feature type="domain" description="M23ase beta-sheet core" evidence="1">
    <location>
        <begin position="277"/>
        <end position="371"/>
    </location>
</feature>
<dbReference type="SUPFAM" id="SSF51261">
    <property type="entry name" value="Duplicated hybrid motif"/>
    <property type="match status" value="1"/>
</dbReference>
<dbReference type="EMBL" id="UOEW01000034">
    <property type="protein sequence ID" value="VAW33488.1"/>
    <property type="molecule type" value="Genomic_DNA"/>
</dbReference>
<gene>
    <name evidence="2" type="ORF">MNBD_GAMMA01-1073</name>
</gene>
<evidence type="ECO:0000259" key="1">
    <source>
        <dbReference type="Pfam" id="PF01551"/>
    </source>
</evidence>
<organism evidence="2">
    <name type="scientific">hydrothermal vent metagenome</name>
    <dbReference type="NCBI Taxonomy" id="652676"/>
    <lineage>
        <taxon>unclassified sequences</taxon>
        <taxon>metagenomes</taxon>
        <taxon>ecological metagenomes</taxon>
    </lineage>
</organism>
<dbReference type="AlphaFoldDB" id="A0A3B0URG7"/>
<dbReference type="CDD" id="cd12797">
    <property type="entry name" value="M23_peptidase"/>
    <property type="match status" value="1"/>
</dbReference>
<dbReference type="PANTHER" id="PTHR21666">
    <property type="entry name" value="PEPTIDASE-RELATED"/>
    <property type="match status" value="1"/>
</dbReference>